<sequence length="39" mass="4601">MYYRKTNEAEGNVCTILQKSSFKTQSTLKYMSCVKKDEF</sequence>
<accession>A0A0E9QVG4</accession>
<evidence type="ECO:0000313" key="1">
    <source>
        <dbReference type="EMBL" id="JAH20437.1"/>
    </source>
</evidence>
<reference evidence="1" key="1">
    <citation type="submission" date="2014-11" db="EMBL/GenBank/DDBJ databases">
        <authorList>
            <person name="Amaro Gonzalez C."/>
        </authorList>
    </citation>
    <scope>NUCLEOTIDE SEQUENCE</scope>
</reference>
<protein>
    <submittedName>
        <fullName evidence="1">Uncharacterized protein</fullName>
    </submittedName>
</protein>
<dbReference type="EMBL" id="GBXM01088140">
    <property type="protein sequence ID" value="JAH20437.1"/>
    <property type="molecule type" value="Transcribed_RNA"/>
</dbReference>
<dbReference type="AlphaFoldDB" id="A0A0E9QVG4"/>
<organism evidence="1">
    <name type="scientific">Anguilla anguilla</name>
    <name type="common">European freshwater eel</name>
    <name type="synonym">Muraena anguilla</name>
    <dbReference type="NCBI Taxonomy" id="7936"/>
    <lineage>
        <taxon>Eukaryota</taxon>
        <taxon>Metazoa</taxon>
        <taxon>Chordata</taxon>
        <taxon>Craniata</taxon>
        <taxon>Vertebrata</taxon>
        <taxon>Euteleostomi</taxon>
        <taxon>Actinopterygii</taxon>
        <taxon>Neopterygii</taxon>
        <taxon>Teleostei</taxon>
        <taxon>Anguilliformes</taxon>
        <taxon>Anguillidae</taxon>
        <taxon>Anguilla</taxon>
    </lineage>
</organism>
<proteinExistence type="predicted"/>
<reference evidence="1" key="2">
    <citation type="journal article" date="2015" name="Fish Shellfish Immunol.">
        <title>Early steps in the European eel (Anguilla anguilla)-Vibrio vulnificus interaction in the gills: Role of the RtxA13 toxin.</title>
        <authorList>
            <person name="Callol A."/>
            <person name="Pajuelo D."/>
            <person name="Ebbesson L."/>
            <person name="Teles M."/>
            <person name="MacKenzie S."/>
            <person name="Amaro C."/>
        </authorList>
    </citation>
    <scope>NUCLEOTIDE SEQUENCE</scope>
</reference>
<name>A0A0E9QVG4_ANGAN</name>